<dbReference type="OrthoDB" id="9806195at2"/>
<comment type="caution">
    <text evidence="3">The sequence shown here is derived from an EMBL/GenBank/DDBJ whole genome shotgun (WGS) entry which is preliminary data.</text>
</comment>
<dbReference type="PIRSF" id="PIRSF006816">
    <property type="entry name" value="Cyc3_hyd_g"/>
    <property type="match status" value="1"/>
</dbReference>
<dbReference type="InterPro" id="IPR017938">
    <property type="entry name" value="Riboflavin_synthase-like_b-brl"/>
</dbReference>
<dbReference type="InterPro" id="IPR001709">
    <property type="entry name" value="Flavoprot_Pyr_Nucl_cyt_Rdtase"/>
</dbReference>
<reference evidence="4" key="1">
    <citation type="submission" date="2017-12" db="EMBL/GenBank/DDBJ databases">
        <title>Draft genome sequence of Telmatospirillum siberiense 26-4b1T, an acidotolerant peatland alphaproteobacterium potentially involved in sulfur cycling.</title>
        <authorList>
            <person name="Hausmann B."/>
            <person name="Pjevac P."/>
            <person name="Schreck K."/>
            <person name="Herbold C.W."/>
            <person name="Daims H."/>
            <person name="Wagner M."/>
            <person name="Pester M."/>
            <person name="Loy A."/>
        </authorList>
    </citation>
    <scope>NUCLEOTIDE SEQUENCE [LARGE SCALE GENOMIC DNA]</scope>
    <source>
        <strain evidence="4">26-4b1</strain>
    </source>
</reference>
<protein>
    <submittedName>
        <fullName evidence="3">Ni/Fe hydrogenase subunit gamma</fullName>
    </submittedName>
</protein>
<dbReference type="RefSeq" id="WP_101251168.1">
    <property type="nucleotide sequence ID" value="NZ_PIUM01000015.1"/>
</dbReference>
<dbReference type="PANTHER" id="PTHR43513:SF1">
    <property type="entry name" value="ANAEROBIC SULFITE REDUCTASE SUBUNIT B"/>
    <property type="match status" value="1"/>
</dbReference>
<accession>A0A2N3PU43</accession>
<dbReference type="GO" id="GO:0051537">
    <property type="term" value="F:2 iron, 2 sulfur cluster binding"/>
    <property type="evidence" value="ECO:0007669"/>
    <property type="project" value="UniProtKB-KW"/>
</dbReference>
<dbReference type="Gene3D" id="2.40.30.10">
    <property type="entry name" value="Translation factors"/>
    <property type="match status" value="1"/>
</dbReference>
<dbReference type="PROSITE" id="PS51384">
    <property type="entry name" value="FAD_FR"/>
    <property type="match status" value="1"/>
</dbReference>
<dbReference type="CDD" id="cd06221">
    <property type="entry name" value="sulfite_reductase_like"/>
    <property type="match status" value="1"/>
</dbReference>
<dbReference type="AlphaFoldDB" id="A0A2N3PU43"/>
<dbReference type="InterPro" id="IPR012165">
    <property type="entry name" value="Cyt_c3_hydrogenase_gsu"/>
</dbReference>
<evidence type="ECO:0000313" key="4">
    <source>
        <dbReference type="Proteomes" id="UP000233293"/>
    </source>
</evidence>
<keyword evidence="1" id="KW-0411">Iron-sulfur</keyword>
<organism evidence="3 4">
    <name type="scientific">Telmatospirillum siberiense</name>
    <dbReference type="NCBI Taxonomy" id="382514"/>
    <lineage>
        <taxon>Bacteria</taxon>
        <taxon>Pseudomonadati</taxon>
        <taxon>Pseudomonadota</taxon>
        <taxon>Alphaproteobacteria</taxon>
        <taxon>Rhodospirillales</taxon>
        <taxon>Rhodospirillaceae</taxon>
        <taxon>Telmatospirillum</taxon>
    </lineage>
</organism>
<feature type="binding site" evidence="1">
    <location>
        <position position="255"/>
    </location>
    <ligand>
        <name>[2Fe-2S] cluster</name>
        <dbReference type="ChEBI" id="CHEBI:190135"/>
    </ligand>
</feature>
<dbReference type="InterPro" id="IPR001433">
    <property type="entry name" value="OxRdtase_FAD/NAD-bd"/>
</dbReference>
<dbReference type="InterPro" id="IPR019480">
    <property type="entry name" value="Dihydroorotate_DH_Fe-S-bd"/>
</dbReference>
<dbReference type="SUPFAM" id="SSF63380">
    <property type="entry name" value="Riboflavin synthase domain-like"/>
    <property type="match status" value="1"/>
</dbReference>
<feature type="domain" description="FAD-binding FR-type" evidence="2">
    <location>
        <begin position="17"/>
        <end position="114"/>
    </location>
</feature>
<dbReference type="Proteomes" id="UP000233293">
    <property type="component" value="Unassembled WGS sequence"/>
</dbReference>
<keyword evidence="4" id="KW-1185">Reference proteome</keyword>
<comment type="cofactor">
    <cofactor evidence="1">
        <name>[2Fe-2S] cluster</name>
        <dbReference type="ChEBI" id="CHEBI:190135"/>
    </cofactor>
    <text evidence="1">Binds 1 [2Fe-2S] cluster per subunit.</text>
</comment>
<dbReference type="Pfam" id="PF00175">
    <property type="entry name" value="NAD_binding_1"/>
    <property type="match status" value="1"/>
</dbReference>
<dbReference type="SUPFAM" id="SSF52343">
    <property type="entry name" value="Ferredoxin reductase-like, C-terminal NADP-linked domain"/>
    <property type="match status" value="1"/>
</dbReference>
<feature type="binding site" evidence="1">
    <location>
        <position position="258"/>
    </location>
    <ligand>
        <name>[2Fe-2S] cluster</name>
        <dbReference type="ChEBI" id="CHEBI:190135"/>
    </ligand>
</feature>
<keyword evidence="1" id="KW-0408">Iron</keyword>
<dbReference type="InterPro" id="IPR039261">
    <property type="entry name" value="FNR_nucleotide-bd"/>
</dbReference>
<sequence length="286" mass="31447">MDGYPKGNAVGAPVDPMIPRPFRITKVKSEVPGVFSWHLVPVDGGGFAYRPGQFNMLYLFGVGEVAISISGDCRDGEKIVHTIRIAGSVTKAMSSLSVGDVIGVRGPFGRPWPVEPIYGSDLVFVTGTIGLAPLRPLIYEVLHQRDKFGRVIICYGSRGTDDILYEDELHLWRGRFDTNVHVTVHSAPSGYRGRIGSVAAAVRAAHIEGGDTQAFVCRSEVMTKPAVDALHERGVSSERIWVTLERNMKCGIGLCGHCQFGPTFMCRDGPVYRFDEIEHLFEIREL</sequence>
<dbReference type="InterPro" id="IPR050353">
    <property type="entry name" value="PyrK_electron_transfer"/>
</dbReference>
<keyword evidence="1" id="KW-0001">2Fe-2S</keyword>
<name>A0A2N3PU43_9PROT</name>
<dbReference type="GO" id="GO:0016491">
    <property type="term" value="F:oxidoreductase activity"/>
    <property type="evidence" value="ECO:0007669"/>
    <property type="project" value="InterPro"/>
</dbReference>
<dbReference type="Gene3D" id="3.40.50.80">
    <property type="entry name" value="Nucleotide-binding domain of ferredoxin-NADP reductase (FNR) module"/>
    <property type="match status" value="1"/>
</dbReference>
<evidence type="ECO:0000256" key="1">
    <source>
        <dbReference type="PIRSR" id="PIRSR006816-2"/>
    </source>
</evidence>
<dbReference type="EMBL" id="PIUM01000015">
    <property type="protein sequence ID" value="PKU23907.1"/>
    <property type="molecule type" value="Genomic_DNA"/>
</dbReference>
<feature type="binding site" evidence="1">
    <location>
        <position position="250"/>
    </location>
    <ligand>
        <name>[2Fe-2S] cluster</name>
        <dbReference type="ChEBI" id="CHEBI:190135"/>
    </ligand>
</feature>
<dbReference type="GO" id="GO:0046872">
    <property type="term" value="F:metal ion binding"/>
    <property type="evidence" value="ECO:0007669"/>
    <property type="project" value="UniProtKB-KW"/>
</dbReference>
<dbReference type="InterPro" id="IPR017927">
    <property type="entry name" value="FAD-bd_FR_type"/>
</dbReference>
<dbReference type="GO" id="GO:0050660">
    <property type="term" value="F:flavin adenine dinucleotide binding"/>
    <property type="evidence" value="ECO:0007669"/>
    <property type="project" value="InterPro"/>
</dbReference>
<dbReference type="PANTHER" id="PTHR43513">
    <property type="entry name" value="DIHYDROOROTATE DEHYDROGENASE B (NAD(+)), ELECTRON TRANSFER SUBUNIT"/>
    <property type="match status" value="1"/>
</dbReference>
<dbReference type="GO" id="GO:0006221">
    <property type="term" value="P:pyrimidine nucleotide biosynthetic process"/>
    <property type="evidence" value="ECO:0007669"/>
    <property type="project" value="InterPro"/>
</dbReference>
<dbReference type="PRINTS" id="PR00371">
    <property type="entry name" value="FPNCR"/>
</dbReference>
<proteinExistence type="predicted"/>
<evidence type="ECO:0000313" key="3">
    <source>
        <dbReference type="EMBL" id="PKU23907.1"/>
    </source>
</evidence>
<evidence type="ECO:0000259" key="2">
    <source>
        <dbReference type="PROSITE" id="PS51384"/>
    </source>
</evidence>
<feature type="binding site" evidence="1">
    <location>
        <position position="266"/>
    </location>
    <ligand>
        <name>[2Fe-2S] cluster</name>
        <dbReference type="ChEBI" id="CHEBI:190135"/>
    </ligand>
</feature>
<gene>
    <name evidence="3" type="ORF">CWS72_13600</name>
</gene>
<keyword evidence="1" id="KW-0479">Metal-binding</keyword>
<dbReference type="Pfam" id="PF10418">
    <property type="entry name" value="DHODB_Fe-S_bind"/>
    <property type="match status" value="1"/>
</dbReference>